<evidence type="ECO:0000256" key="2">
    <source>
        <dbReference type="ARBA" id="ARBA00022679"/>
    </source>
</evidence>
<dbReference type="Gene3D" id="3.40.50.150">
    <property type="entry name" value="Vaccinia Virus protein VP39"/>
    <property type="match status" value="1"/>
</dbReference>
<organism evidence="4 5">
    <name type="scientific">Oleispira antarctica RB-8</name>
    <dbReference type="NCBI Taxonomy" id="698738"/>
    <lineage>
        <taxon>Bacteria</taxon>
        <taxon>Pseudomonadati</taxon>
        <taxon>Pseudomonadota</taxon>
        <taxon>Gammaproteobacteria</taxon>
        <taxon>Oceanospirillales</taxon>
        <taxon>Oceanospirillaceae</taxon>
        <taxon>Oleispira</taxon>
    </lineage>
</organism>
<name>R4YMA3_OLEAN</name>
<dbReference type="GO" id="GO:0008168">
    <property type="term" value="F:methyltransferase activity"/>
    <property type="evidence" value="ECO:0007669"/>
    <property type="project" value="UniProtKB-KW"/>
</dbReference>
<sequence>MSLDQQQISAINSTRRDLRFFDDQPVAENILTEVLAGLSQSQKVLPAKYFYDEQGSKLFEAITQLPEYYPTRIEINLLRQHRETIATLVKDDVWLLEYGSGASLKIRLLLQAIKPNCYVPMDISKDFLLASAESLMEDYPWLNVYAACVDYSQPVRLPADMITSAQKFGFFPGSSIGNFSPHEAQLFLQGVRKTLGKDGAMLIGVDLQKDKHILEAAYNDCQGVTAAFNFNILHHINRILGTQFNVNYFEHKAIYSEEKNRIEMHLVSTIDQIIKISDANITDSESKNITFQAGETIHTENSYKYSQQSFTNLVEGAGFEVRECWSDDNNYFAMFYLHCC</sequence>
<dbReference type="InterPro" id="IPR017804">
    <property type="entry name" value="MeTrfase_EgtD-like"/>
</dbReference>
<dbReference type="InterPro" id="IPR051128">
    <property type="entry name" value="EgtD_Methyltrsf_superfamily"/>
</dbReference>
<evidence type="ECO:0000313" key="4">
    <source>
        <dbReference type="EMBL" id="CCK74213.1"/>
    </source>
</evidence>
<reference evidence="4 5" key="1">
    <citation type="journal article" date="2013" name="Nat. Commun.">
        <title>Genome sequence and functional genomic analysis of the oil-degrading bacterium Oleispira antarctica.</title>
        <authorList>
            <person name="Kube M."/>
            <person name="Chernikova T.N."/>
            <person name="Al-Ramahi Y."/>
            <person name="Beloqui A."/>
            <person name="Lopez-Cortez N."/>
            <person name="Guazzaroni M.E."/>
            <person name="Heipieper H.J."/>
            <person name="Klages S."/>
            <person name="Kotsyurbenko O.R."/>
            <person name="Langer I."/>
            <person name="Nechitaylo T.Y."/>
            <person name="Lunsdorf H."/>
            <person name="Fernandez M."/>
            <person name="Juarez S."/>
            <person name="Ciordia S."/>
            <person name="Singer A."/>
            <person name="Kagan O."/>
            <person name="Egorova O."/>
            <person name="Petit P.A."/>
            <person name="Stogios P."/>
            <person name="Kim Y."/>
            <person name="Tchigvintsev A."/>
            <person name="Flick R."/>
            <person name="Denaro R."/>
            <person name="Genovese M."/>
            <person name="Albar J.P."/>
            <person name="Reva O.N."/>
            <person name="Martinez-Gomariz M."/>
            <person name="Tran H."/>
            <person name="Ferrer M."/>
            <person name="Savchenko A."/>
            <person name="Yakunin A.F."/>
            <person name="Yakimov M.M."/>
            <person name="Golyshina O.V."/>
            <person name="Reinhardt R."/>
            <person name="Golyshin P.N."/>
        </authorList>
    </citation>
    <scope>NUCLEOTIDE SEQUENCE [LARGE SCALE GENOMIC DNA]</scope>
</reference>
<proteinExistence type="predicted"/>
<dbReference type="InterPro" id="IPR019257">
    <property type="entry name" value="MeTrfase_dom"/>
</dbReference>
<dbReference type="Proteomes" id="UP000032749">
    <property type="component" value="Chromosome"/>
</dbReference>
<dbReference type="InterPro" id="IPR035094">
    <property type="entry name" value="EgtD"/>
</dbReference>
<dbReference type="PIRSF" id="PIRSF018005">
    <property type="entry name" value="UCP018005"/>
    <property type="match status" value="1"/>
</dbReference>
<dbReference type="GO" id="GO:0032259">
    <property type="term" value="P:methylation"/>
    <property type="evidence" value="ECO:0007669"/>
    <property type="project" value="UniProtKB-KW"/>
</dbReference>
<keyword evidence="1" id="KW-0489">Methyltransferase</keyword>
<dbReference type="SUPFAM" id="SSF53335">
    <property type="entry name" value="S-adenosyl-L-methionine-dependent methyltransferases"/>
    <property type="match status" value="1"/>
</dbReference>
<dbReference type="STRING" id="698738.OLEAN_C00370"/>
<accession>R4YMA3</accession>
<dbReference type="EMBL" id="FO203512">
    <property type="protein sequence ID" value="CCK74213.1"/>
    <property type="molecule type" value="Genomic_DNA"/>
</dbReference>
<evidence type="ECO:0000313" key="5">
    <source>
        <dbReference type="Proteomes" id="UP000032749"/>
    </source>
</evidence>
<feature type="domain" description="Histidine-specific methyltransferase SAM-dependent" evidence="3">
    <location>
        <begin position="32"/>
        <end position="337"/>
    </location>
</feature>
<dbReference type="PANTHER" id="PTHR43397">
    <property type="entry name" value="ERGOTHIONEINE BIOSYNTHESIS PROTEIN 1"/>
    <property type="match status" value="1"/>
</dbReference>
<dbReference type="PANTHER" id="PTHR43397:SF1">
    <property type="entry name" value="ERGOTHIONEINE BIOSYNTHESIS PROTEIN 1"/>
    <property type="match status" value="1"/>
</dbReference>
<dbReference type="HOGENOM" id="CLU_049766_1_1_6"/>
<dbReference type="PATRIC" id="fig|698738.3.peg.37"/>
<keyword evidence="2" id="KW-0808">Transferase</keyword>
<keyword evidence="5" id="KW-1185">Reference proteome</keyword>
<evidence type="ECO:0000259" key="3">
    <source>
        <dbReference type="Pfam" id="PF10017"/>
    </source>
</evidence>
<dbReference type="KEGG" id="oai:OLEAN_C00370"/>
<evidence type="ECO:0000256" key="1">
    <source>
        <dbReference type="ARBA" id="ARBA00022603"/>
    </source>
</evidence>
<dbReference type="InterPro" id="IPR029063">
    <property type="entry name" value="SAM-dependent_MTases_sf"/>
</dbReference>
<dbReference type="NCBIfam" id="TIGR03438">
    <property type="entry name" value="egtD_ergothio"/>
    <property type="match status" value="1"/>
</dbReference>
<gene>
    <name evidence="4" type="ORF">OLEAN_C00370</name>
</gene>
<dbReference type="AlphaFoldDB" id="R4YMA3"/>
<dbReference type="OrthoDB" id="5289726at2"/>
<protein>
    <recommendedName>
        <fullName evidence="3">Histidine-specific methyltransferase SAM-dependent domain-containing protein</fullName>
    </recommendedName>
</protein>
<dbReference type="Pfam" id="PF10017">
    <property type="entry name" value="Methyltransf_33"/>
    <property type="match status" value="1"/>
</dbReference>